<feature type="binding site" evidence="7">
    <location>
        <position position="357"/>
    </location>
    <ligand>
        <name>Zn(2+)</name>
        <dbReference type="ChEBI" id="CHEBI:29105"/>
        <note>catalytic</note>
    </ligand>
</feature>
<feature type="transmembrane region" description="Helical" evidence="10">
    <location>
        <begin position="293"/>
        <end position="311"/>
    </location>
</feature>
<dbReference type="Pfam" id="PF01435">
    <property type="entry name" value="Peptidase_M48"/>
    <property type="match status" value="1"/>
</dbReference>
<dbReference type="Gene3D" id="3.30.2010.10">
    <property type="entry name" value="Metalloproteases ('zincins'), catalytic domain"/>
    <property type="match status" value="1"/>
</dbReference>
<evidence type="ECO:0000256" key="9">
    <source>
        <dbReference type="SAM" id="MobiDB-lite"/>
    </source>
</evidence>
<organism evidence="13 14">
    <name type="scientific">Halonotius aquaticus</name>
    <dbReference type="NCBI Taxonomy" id="2216978"/>
    <lineage>
        <taxon>Archaea</taxon>
        <taxon>Methanobacteriati</taxon>
        <taxon>Methanobacteriota</taxon>
        <taxon>Stenosarchaea group</taxon>
        <taxon>Halobacteria</taxon>
        <taxon>Halobacteriales</taxon>
        <taxon>Haloferacaceae</taxon>
        <taxon>Halonotius</taxon>
    </lineage>
</organism>
<dbReference type="GO" id="GO:0004222">
    <property type="term" value="F:metalloendopeptidase activity"/>
    <property type="evidence" value="ECO:0007669"/>
    <property type="project" value="InterPro"/>
</dbReference>
<dbReference type="OrthoDB" id="28389at2157"/>
<feature type="active site" evidence="6">
    <location>
        <position position="280"/>
    </location>
</feature>
<dbReference type="GO" id="GO:0046872">
    <property type="term" value="F:metal ion binding"/>
    <property type="evidence" value="ECO:0007669"/>
    <property type="project" value="UniProtKB-KW"/>
</dbReference>
<evidence type="ECO:0000256" key="10">
    <source>
        <dbReference type="SAM" id="Phobius"/>
    </source>
</evidence>
<evidence type="ECO:0000256" key="8">
    <source>
        <dbReference type="RuleBase" id="RU003983"/>
    </source>
</evidence>
<dbReference type="AlphaFoldDB" id="A0A3A6PWL5"/>
<gene>
    <name evidence="13" type="ORF">DM826_05610</name>
</gene>
<feature type="region of interest" description="Disordered" evidence="9">
    <location>
        <begin position="411"/>
        <end position="433"/>
    </location>
</feature>
<dbReference type="RefSeq" id="WP_120102405.1">
    <property type="nucleotide sequence ID" value="NZ_QKNY01000007.1"/>
</dbReference>
<keyword evidence="10" id="KW-0812">Transmembrane</keyword>
<evidence type="ECO:0000259" key="11">
    <source>
        <dbReference type="Pfam" id="PF01435"/>
    </source>
</evidence>
<evidence type="ECO:0000256" key="1">
    <source>
        <dbReference type="ARBA" id="ARBA00022670"/>
    </source>
</evidence>
<accession>A0A3A6PWL5</accession>
<evidence type="ECO:0000256" key="4">
    <source>
        <dbReference type="ARBA" id="ARBA00022833"/>
    </source>
</evidence>
<feature type="binding site" evidence="7">
    <location>
        <position position="279"/>
    </location>
    <ligand>
        <name>Zn(2+)</name>
        <dbReference type="ChEBI" id="CHEBI:29105"/>
        <note>catalytic</note>
    </ligand>
</feature>
<keyword evidence="2 7" id="KW-0479">Metal-binding</keyword>
<dbReference type="EMBL" id="QKNY01000007">
    <property type="protein sequence ID" value="RJX43727.1"/>
    <property type="molecule type" value="Genomic_DNA"/>
</dbReference>
<dbReference type="PANTHER" id="PTHR10120">
    <property type="entry name" value="CAAX PRENYL PROTEASE 1"/>
    <property type="match status" value="1"/>
</dbReference>
<evidence type="ECO:0000313" key="14">
    <source>
        <dbReference type="Proteomes" id="UP000276588"/>
    </source>
</evidence>
<protein>
    <submittedName>
        <fullName evidence="13">M48 family peptidase</fullName>
    </submittedName>
</protein>
<feature type="transmembrane region" description="Helical" evidence="10">
    <location>
        <begin position="176"/>
        <end position="196"/>
    </location>
</feature>
<feature type="active site" description="Proton donor" evidence="6">
    <location>
        <position position="361"/>
    </location>
</feature>
<evidence type="ECO:0000256" key="6">
    <source>
        <dbReference type="PIRSR" id="PIRSR627057-1"/>
    </source>
</evidence>
<dbReference type="GO" id="GO:0071586">
    <property type="term" value="P:CAAX-box protein processing"/>
    <property type="evidence" value="ECO:0007669"/>
    <property type="project" value="InterPro"/>
</dbReference>
<keyword evidence="14" id="KW-1185">Reference proteome</keyword>
<feature type="transmembrane region" description="Helical" evidence="10">
    <location>
        <begin position="71"/>
        <end position="93"/>
    </location>
</feature>
<name>A0A3A6PWL5_9EURY</name>
<keyword evidence="5 8" id="KW-0482">Metalloprotease</keyword>
<evidence type="ECO:0000256" key="2">
    <source>
        <dbReference type="ARBA" id="ARBA00022723"/>
    </source>
</evidence>
<dbReference type="InterPro" id="IPR027057">
    <property type="entry name" value="CAXX_Prtase_1"/>
</dbReference>
<feature type="binding site" evidence="7">
    <location>
        <position position="283"/>
    </location>
    <ligand>
        <name>Zn(2+)</name>
        <dbReference type="ChEBI" id="CHEBI:29105"/>
        <note>catalytic</note>
    </ligand>
</feature>
<reference evidence="13 14" key="1">
    <citation type="submission" date="2018-06" db="EMBL/GenBank/DDBJ databases">
        <title>Halonotius sp. F13-13 a new haloarchaeeon isolated from a solar saltern from Isla Cristina, Huelva, Spain.</title>
        <authorList>
            <person name="Duran-Viseras A."/>
            <person name="Sanchez-Porro C."/>
            <person name="Ventosa A."/>
        </authorList>
    </citation>
    <scope>NUCLEOTIDE SEQUENCE [LARGE SCALE GENOMIC DNA]</scope>
    <source>
        <strain evidence="13 14">F13-13</strain>
    </source>
</reference>
<keyword evidence="3 8" id="KW-0378">Hydrolase</keyword>
<dbReference type="FunFam" id="3.30.2010.10:FF:000010">
    <property type="entry name" value="M48 family peptidase"/>
    <property type="match status" value="1"/>
</dbReference>
<keyword evidence="4 7" id="KW-0862">Zinc</keyword>
<feature type="transmembrane region" description="Helical" evidence="10">
    <location>
        <begin position="105"/>
        <end position="129"/>
    </location>
</feature>
<dbReference type="InterPro" id="IPR001915">
    <property type="entry name" value="Peptidase_M48"/>
</dbReference>
<feature type="domain" description="CAAX prenyl protease 1 N-terminal" evidence="12">
    <location>
        <begin position="51"/>
        <end position="205"/>
    </location>
</feature>
<evidence type="ECO:0000259" key="12">
    <source>
        <dbReference type="Pfam" id="PF16491"/>
    </source>
</evidence>
<evidence type="ECO:0000256" key="5">
    <source>
        <dbReference type="ARBA" id="ARBA00023049"/>
    </source>
</evidence>
<dbReference type="Proteomes" id="UP000276588">
    <property type="component" value="Unassembled WGS sequence"/>
</dbReference>
<dbReference type="Pfam" id="PF16491">
    <property type="entry name" value="Peptidase_M48_N"/>
    <property type="match status" value="1"/>
</dbReference>
<evidence type="ECO:0000256" key="7">
    <source>
        <dbReference type="PIRSR" id="PIRSR627057-2"/>
    </source>
</evidence>
<feature type="compositionally biased region" description="Pro residues" evidence="9">
    <location>
        <begin position="424"/>
        <end position="433"/>
    </location>
</feature>
<comment type="similarity">
    <text evidence="8">Belongs to the peptidase M48 family.</text>
</comment>
<keyword evidence="10" id="KW-1133">Transmembrane helix</keyword>
<keyword evidence="1 8" id="KW-0645">Protease</keyword>
<keyword evidence="10" id="KW-0472">Membrane</keyword>
<evidence type="ECO:0000256" key="3">
    <source>
        <dbReference type="ARBA" id="ARBA00022801"/>
    </source>
</evidence>
<sequence length="433" mass="47382">MQLSAIALGVFVLLVTTRAIFSYLSIRNVQYADQLVGQHRDWLESTLGIDDSDELRDYHRLTTAIDELESWIGLVAVVVIIYSGGLSWGVDIVATISRSVVLQGVVFFVGLAVAAQLASIPFSLVSTFGVEEIFGFNNQTPTLFIRDTLVQLGLSVGFVAILSGAVLTAIERLPTLWPAAAWGLFVVVSLVMQILYPRVIAPLFNDFEPVADGELRESVEAVFERAGFETSDIYTMDASRRSTQLNAYFIGFGRTKRVVLFDTLVEKMERAELQSVLAHELAHWKEAHIWKQFAAGAIQMAVVVAALGWLVDFEPLYAAFGIPASATYAGLLLAVLIVSPLLQVTAPLSNALSLKHEREADAYAAEVMGPQPMIDALGRLAGENLANPFPHPWYATFHYSHPPIPERIRLLQERATDGDATDPTPQPPATGDD</sequence>
<proteinExistence type="inferred from homology"/>
<feature type="domain" description="Peptidase M48" evidence="11">
    <location>
        <begin position="212"/>
        <end position="414"/>
    </location>
</feature>
<evidence type="ECO:0000313" key="13">
    <source>
        <dbReference type="EMBL" id="RJX43727.1"/>
    </source>
</evidence>
<dbReference type="InterPro" id="IPR032456">
    <property type="entry name" value="Peptidase_M48_N"/>
</dbReference>
<feature type="transmembrane region" description="Helical" evidence="10">
    <location>
        <begin position="149"/>
        <end position="169"/>
    </location>
</feature>
<comment type="cofactor">
    <cofactor evidence="7 8">
        <name>Zn(2+)</name>
        <dbReference type="ChEBI" id="CHEBI:29105"/>
    </cofactor>
    <text evidence="7 8">Binds 1 zinc ion per subunit.</text>
</comment>
<comment type="caution">
    <text evidence="13">The sequence shown here is derived from an EMBL/GenBank/DDBJ whole genome shotgun (WGS) entry which is preliminary data.</text>
</comment>
<feature type="transmembrane region" description="Helical" evidence="10">
    <location>
        <begin position="318"/>
        <end position="342"/>
    </location>
</feature>
<dbReference type="CDD" id="cd07343">
    <property type="entry name" value="M48A_Zmpste24p_like"/>
    <property type="match status" value="1"/>
</dbReference>